<evidence type="ECO:0000313" key="2">
    <source>
        <dbReference type="EMBL" id="GHO87756.1"/>
    </source>
</evidence>
<accession>A0ABQ3VPY5</accession>
<gene>
    <name evidence="2" type="ORF">KSZ_57620</name>
</gene>
<protein>
    <submittedName>
        <fullName evidence="2">Uncharacterized protein</fullName>
    </submittedName>
</protein>
<feature type="transmembrane region" description="Helical" evidence="1">
    <location>
        <begin position="6"/>
        <end position="24"/>
    </location>
</feature>
<proteinExistence type="predicted"/>
<keyword evidence="1" id="KW-1133">Transmembrane helix</keyword>
<dbReference type="RefSeq" id="WP_201365288.1">
    <property type="nucleotide sequence ID" value="NZ_BNJJ01000019.1"/>
</dbReference>
<organism evidence="2 3">
    <name type="scientific">Dictyobacter formicarum</name>
    <dbReference type="NCBI Taxonomy" id="2778368"/>
    <lineage>
        <taxon>Bacteria</taxon>
        <taxon>Bacillati</taxon>
        <taxon>Chloroflexota</taxon>
        <taxon>Ktedonobacteria</taxon>
        <taxon>Ktedonobacterales</taxon>
        <taxon>Dictyobacteraceae</taxon>
        <taxon>Dictyobacter</taxon>
    </lineage>
</organism>
<keyword evidence="1" id="KW-0812">Transmembrane</keyword>
<feature type="transmembrane region" description="Helical" evidence="1">
    <location>
        <begin position="71"/>
        <end position="93"/>
    </location>
</feature>
<reference evidence="2 3" key="1">
    <citation type="journal article" date="2021" name="Int. J. Syst. Evol. Microbiol.">
        <title>Reticulibacter mediterranei gen. nov., sp. nov., within the new family Reticulibacteraceae fam. nov., and Ktedonospora formicarum gen. nov., sp. nov., Ktedonobacter robiniae sp. nov., Dictyobacter formicarum sp. nov. and Dictyobacter arantiisoli sp. nov., belonging to the class Ktedonobacteria.</title>
        <authorList>
            <person name="Yabe S."/>
            <person name="Zheng Y."/>
            <person name="Wang C.M."/>
            <person name="Sakai Y."/>
            <person name="Abe K."/>
            <person name="Yokota A."/>
            <person name="Donadio S."/>
            <person name="Cavaletti L."/>
            <person name="Monciardini P."/>
        </authorList>
    </citation>
    <scope>NUCLEOTIDE SEQUENCE [LARGE SCALE GENOMIC DNA]</scope>
    <source>
        <strain evidence="2 3">SOSP1-9</strain>
    </source>
</reference>
<feature type="transmembrane region" description="Helical" evidence="1">
    <location>
        <begin position="36"/>
        <end position="56"/>
    </location>
</feature>
<keyword evidence="3" id="KW-1185">Reference proteome</keyword>
<feature type="transmembrane region" description="Helical" evidence="1">
    <location>
        <begin position="105"/>
        <end position="122"/>
    </location>
</feature>
<dbReference type="Proteomes" id="UP000635565">
    <property type="component" value="Unassembled WGS sequence"/>
</dbReference>
<sequence>MLFTSILVILTGLVLISLLLWLYWRCRRGDQRAINTVNSMLLPILSVLAVSINLLFSHRQHTPGCTGTIDILFYAGIIASIAIILLGCLIFFLSRERDRRTITQPVLVATILVTITFLTMYLNHCL</sequence>
<keyword evidence="1" id="KW-0472">Membrane</keyword>
<comment type="caution">
    <text evidence="2">The sequence shown here is derived from an EMBL/GenBank/DDBJ whole genome shotgun (WGS) entry which is preliminary data.</text>
</comment>
<evidence type="ECO:0000256" key="1">
    <source>
        <dbReference type="SAM" id="Phobius"/>
    </source>
</evidence>
<name>A0ABQ3VPY5_9CHLR</name>
<evidence type="ECO:0000313" key="3">
    <source>
        <dbReference type="Proteomes" id="UP000635565"/>
    </source>
</evidence>
<dbReference type="EMBL" id="BNJJ01000019">
    <property type="protein sequence ID" value="GHO87756.1"/>
    <property type="molecule type" value="Genomic_DNA"/>
</dbReference>